<dbReference type="SUPFAM" id="SSF56042">
    <property type="entry name" value="PurM C-terminal domain-like"/>
    <property type="match status" value="1"/>
</dbReference>
<dbReference type="PANTHER" id="PTHR10099">
    <property type="entry name" value="PHOSPHORIBOSYLFORMYLGLYCINAMIDINE SYNTHASE"/>
    <property type="match status" value="1"/>
</dbReference>
<reference evidence="10 11" key="1">
    <citation type="submission" date="2019-10" db="EMBL/GenBank/DDBJ databases">
        <title>Bifidobacterium from non-human primates.</title>
        <authorList>
            <person name="Modesto M."/>
        </authorList>
    </citation>
    <scope>NUCLEOTIDE SEQUENCE [LARGE SCALE GENOMIC DNA]</scope>
    <source>
        <strain evidence="10 11">TREM</strain>
    </source>
</reference>
<dbReference type="Pfam" id="PF18072">
    <property type="entry name" value="FGAR-AT_linker"/>
    <property type="match status" value="1"/>
</dbReference>
<dbReference type="CDD" id="cd02203">
    <property type="entry name" value="PurL_repeat1"/>
    <property type="match status" value="1"/>
</dbReference>
<dbReference type="EMBL" id="WBSM01000004">
    <property type="protein sequence ID" value="KAB8288167.1"/>
    <property type="molecule type" value="Genomic_DNA"/>
</dbReference>
<dbReference type="Pfam" id="PF13507">
    <property type="entry name" value="GATase_5"/>
    <property type="match status" value="1"/>
</dbReference>
<dbReference type="RefSeq" id="WP_152358126.1">
    <property type="nucleotide sequence ID" value="NZ_WBSM01000004.1"/>
</dbReference>
<feature type="domain" description="Phosphoribosylformylglycinamidine synthase linker" evidence="8">
    <location>
        <begin position="183"/>
        <end position="225"/>
    </location>
</feature>
<dbReference type="CDD" id="cd01740">
    <property type="entry name" value="GATase1_FGAR_AT"/>
    <property type="match status" value="1"/>
</dbReference>
<dbReference type="InterPro" id="IPR010918">
    <property type="entry name" value="PurM-like_C_dom"/>
</dbReference>
<dbReference type="Proteomes" id="UP000482084">
    <property type="component" value="Unassembled WGS sequence"/>
</dbReference>
<dbReference type="NCBIfam" id="TIGR01857">
    <property type="entry name" value="FGAM-synthase"/>
    <property type="match status" value="1"/>
</dbReference>
<dbReference type="EMBL" id="WHZX01000005">
    <property type="protein sequence ID" value="NEG71990.1"/>
    <property type="molecule type" value="Genomic_DNA"/>
</dbReference>
<sequence length="1246" mass="134018">MVFRVYVEKKPGFDVEAQQLAGELRTILGMTGLKSVRIVNRYDVEGISAELFAQATPTVFSEPQVDNVSNDLPDFGDAKVFATEFLPGQFDQRADSASECIQLISQGERPTVRSAKLYALSGELTDADVDAIKHYVINPVEAREASLATKETLKTAVPTPGKVEVIAGFNEMDAAAGQKFIDERGLAMDLADLEFCQKYFTAEQREPTITEIKVIDTYWSDHCRHTTFGTELDDVVIDDATVKAAFERYLELRHELGRDEKPVCLMDMGTIGAKWLKKNGILTGLDESEEINACTVKVKVDVNGEDQDWLFLFKNETHNHPTEIEPFGGAATCIGGCIRDPLSGRSYVYQAMRVTGAADPTVPVADTLEGKLPQRKLVTTAAAGYSSYGNQIGLATGQVDEIYHPGYVAKRMEVGAVVAATPADHVRRETPAPGDKIILLGGRTGRDGIGGATGASKAHNVESLELDGAEVQKGNAPVERKLQCLFRRGDACRLIKRCNDFGAGGVSVAVGELADGLYVDLNTVPKKYEGLDGTELAISESQERMAVDVAASDVEEFLGYAREENLEATVIATVTEDPRMVMTWNGDEIVNLSREFLASNGASKHQVVHVEAQQAYETPTAWREGSLADRLHAVVTDLNVASNKGLSERFDSTIGAGTVLMPFGGRRQLTPNEAMVAKFPVFGETTTASAMAWGFNPYIMSANQFTGAYLSVVESLAKLVAAGFEHEKAYLSFQEYFEKLRDEPERWGKPTAAVLGALMAQIDLGAGAIGGKDSMSGTFEHLDVPPTLISFAVAVGNMKRATSPEFKGADHRVVRIAPRYLADGITPDKDALLEAFSIVEELTDFHDALAVSTPGYGATAEALFKMTLGNRIGVALNDSIAADDLFTPAYGSFIVELADDAKLPAASNLVEIGEIGTTTAAYEFRAAGETLDLDAIQEAWESGIESVFPYRSKGAEAGKTTETVTFETPKKTVYVGAPVAKPHVVIPVFPGNNCEYDSAAAFERAGADVSTLIVNNLTPAAVAESTQALVEEINKSQIVMIPGGFSGGDEPDGSAKFITAFFRAPAVTEAVRDLLKNRDGLMLGICNGFQALIKLGLVPYGDIVPMTEECPTLTFNTIGRHQSRLVRTRVASNLSPWLAKTSVGDIHTVAISHGEGRFVASEPVLDLLKTNGQIATQYVDESGVPGMDLDVNPNGSLLAIEGITSPDGRVFGKMGHSERSGNGLYVNVPGNKYQPLFEAGVEYFAA</sequence>
<evidence type="ECO:0000256" key="3">
    <source>
        <dbReference type="ARBA" id="ARBA00022741"/>
    </source>
</evidence>
<dbReference type="SUPFAM" id="SSF55326">
    <property type="entry name" value="PurM N-terminal domain-like"/>
    <property type="match status" value="2"/>
</dbReference>
<keyword evidence="5" id="KW-0067">ATP-binding</keyword>
<evidence type="ECO:0000259" key="8">
    <source>
        <dbReference type="Pfam" id="PF18072"/>
    </source>
</evidence>
<dbReference type="Proteomes" id="UP000469943">
    <property type="component" value="Unassembled WGS sequence"/>
</dbReference>
<reference evidence="9 12" key="2">
    <citation type="submission" date="2019-10" db="EMBL/GenBank/DDBJ databases">
        <title>Characterization of the phylogenetic diversity of two novel species belonging to the genus Bifidobacterium: Bifidobacterium cebidarum sp. nov. and Bifidobacterium leontopitheci sp. nov.</title>
        <authorList>
            <person name="Lugli G.A."/>
            <person name="Duranti S."/>
            <person name="Milani C."/>
            <person name="Turroni F."/>
            <person name="Ventura M."/>
        </authorList>
    </citation>
    <scope>NUCLEOTIDE SEQUENCE [LARGE SCALE GENOMIC DNA]</scope>
    <source>
        <strain evidence="9 12">DSM 100688</strain>
    </source>
</reference>
<name>A0A6L4X0Z8_9BIFI</name>
<dbReference type="SMART" id="SM01211">
    <property type="entry name" value="GATase_5"/>
    <property type="match status" value="1"/>
</dbReference>
<dbReference type="InterPro" id="IPR041609">
    <property type="entry name" value="PurL_linker"/>
</dbReference>
<dbReference type="InterPro" id="IPR036676">
    <property type="entry name" value="PurM-like_C_sf"/>
</dbReference>
<keyword evidence="4" id="KW-0658">Purine biosynthesis</keyword>
<dbReference type="CDD" id="cd02204">
    <property type="entry name" value="PurL_repeat2"/>
    <property type="match status" value="1"/>
</dbReference>
<evidence type="ECO:0000259" key="7">
    <source>
        <dbReference type="Pfam" id="PF02769"/>
    </source>
</evidence>
<dbReference type="EC" id="6.3.5.3" evidence="10"/>
<dbReference type="Pfam" id="PF02769">
    <property type="entry name" value="AIRS_C"/>
    <property type="match status" value="1"/>
</dbReference>
<dbReference type="GO" id="GO:0005737">
    <property type="term" value="C:cytoplasm"/>
    <property type="evidence" value="ECO:0007669"/>
    <property type="project" value="TreeGrafter"/>
</dbReference>
<dbReference type="GO" id="GO:0046872">
    <property type="term" value="F:metal ion binding"/>
    <property type="evidence" value="ECO:0007669"/>
    <property type="project" value="UniProtKB-KW"/>
</dbReference>
<gene>
    <name evidence="9" type="ORF">DSM100688_1042</name>
    <name evidence="10" type="ORF">GFD24_07205</name>
</gene>
<evidence type="ECO:0000256" key="6">
    <source>
        <dbReference type="ARBA" id="ARBA00022842"/>
    </source>
</evidence>
<evidence type="ECO:0000313" key="11">
    <source>
        <dbReference type="Proteomes" id="UP000469943"/>
    </source>
</evidence>
<evidence type="ECO:0000313" key="9">
    <source>
        <dbReference type="EMBL" id="KAB8288167.1"/>
    </source>
</evidence>
<feature type="domain" description="PurM-like C-terminal" evidence="7">
    <location>
        <begin position="433"/>
        <end position="584"/>
    </location>
</feature>
<dbReference type="GO" id="GO:0004642">
    <property type="term" value="F:phosphoribosylformylglycinamidine synthase activity"/>
    <property type="evidence" value="ECO:0007669"/>
    <property type="project" value="UniProtKB-EC"/>
</dbReference>
<dbReference type="PROSITE" id="PS51273">
    <property type="entry name" value="GATASE_TYPE_1"/>
    <property type="match status" value="1"/>
</dbReference>
<dbReference type="Gene3D" id="3.40.50.880">
    <property type="match status" value="1"/>
</dbReference>
<dbReference type="OrthoDB" id="9804441at2"/>
<evidence type="ECO:0000256" key="1">
    <source>
        <dbReference type="ARBA" id="ARBA00022598"/>
    </source>
</evidence>
<keyword evidence="3" id="KW-0547">Nucleotide-binding</keyword>
<dbReference type="Gene3D" id="3.90.650.10">
    <property type="entry name" value="PurM-like C-terminal domain"/>
    <property type="match status" value="1"/>
</dbReference>
<protein>
    <submittedName>
        <fullName evidence="9">Phosphoribosylformylglycinamidine synthase</fullName>
        <ecNumber evidence="10">6.3.5.3</ecNumber>
    </submittedName>
</protein>
<evidence type="ECO:0000256" key="2">
    <source>
        <dbReference type="ARBA" id="ARBA00022723"/>
    </source>
</evidence>
<keyword evidence="1 10" id="KW-0436">Ligase</keyword>
<keyword evidence="6" id="KW-0460">Magnesium</keyword>
<evidence type="ECO:0000256" key="5">
    <source>
        <dbReference type="ARBA" id="ARBA00022840"/>
    </source>
</evidence>
<dbReference type="GO" id="GO:0005524">
    <property type="term" value="F:ATP binding"/>
    <property type="evidence" value="ECO:0007669"/>
    <property type="project" value="UniProtKB-KW"/>
</dbReference>
<organism evidence="9 12">
    <name type="scientific">Bifidobacterium ramosum</name>
    <dbReference type="NCBI Taxonomy" id="1798158"/>
    <lineage>
        <taxon>Bacteria</taxon>
        <taxon>Bacillati</taxon>
        <taxon>Actinomycetota</taxon>
        <taxon>Actinomycetes</taxon>
        <taxon>Bifidobacteriales</taxon>
        <taxon>Bifidobacteriaceae</taxon>
        <taxon>Bifidobacterium</taxon>
    </lineage>
</organism>
<keyword evidence="2" id="KW-0479">Metal-binding</keyword>
<comment type="caution">
    <text evidence="9">The sequence shown here is derived from an EMBL/GenBank/DDBJ whole genome shotgun (WGS) entry which is preliminary data.</text>
</comment>
<dbReference type="InterPro" id="IPR036921">
    <property type="entry name" value="PurM-like_N_sf"/>
</dbReference>
<evidence type="ECO:0000313" key="10">
    <source>
        <dbReference type="EMBL" id="NEG71990.1"/>
    </source>
</evidence>
<evidence type="ECO:0000256" key="4">
    <source>
        <dbReference type="ARBA" id="ARBA00022755"/>
    </source>
</evidence>
<dbReference type="SUPFAM" id="SSF52317">
    <property type="entry name" value="Class I glutamine amidotransferase-like"/>
    <property type="match status" value="1"/>
</dbReference>
<accession>A0A6L4X0Z8</accession>
<dbReference type="PANTHER" id="PTHR10099:SF1">
    <property type="entry name" value="PHOSPHORIBOSYLFORMYLGLYCINAMIDINE SYNTHASE"/>
    <property type="match status" value="1"/>
</dbReference>
<keyword evidence="12" id="KW-1185">Reference proteome</keyword>
<dbReference type="AlphaFoldDB" id="A0A6L4X0Z8"/>
<dbReference type="GO" id="GO:0006164">
    <property type="term" value="P:purine nucleotide biosynthetic process"/>
    <property type="evidence" value="ECO:0007669"/>
    <property type="project" value="UniProtKB-KW"/>
</dbReference>
<dbReference type="Gene3D" id="3.30.1330.10">
    <property type="entry name" value="PurM-like, N-terminal domain"/>
    <property type="match status" value="2"/>
</dbReference>
<proteinExistence type="predicted"/>
<dbReference type="InterPro" id="IPR029062">
    <property type="entry name" value="Class_I_gatase-like"/>
</dbReference>
<dbReference type="InterPro" id="IPR010141">
    <property type="entry name" value="FGAM_synthase"/>
</dbReference>
<dbReference type="FunFam" id="3.30.1330.10:FF:000013">
    <property type="entry name" value="Phosphoribosylformylglycinamidine synthase"/>
    <property type="match status" value="1"/>
</dbReference>
<evidence type="ECO:0000313" key="12">
    <source>
        <dbReference type="Proteomes" id="UP000482084"/>
    </source>
</evidence>